<proteinExistence type="predicted"/>
<evidence type="ECO:0000256" key="5">
    <source>
        <dbReference type="PROSITE-ProRule" id="PRU00221"/>
    </source>
</evidence>
<feature type="repeat" description="WD" evidence="5">
    <location>
        <begin position="695"/>
        <end position="734"/>
    </location>
</feature>
<dbReference type="InterPro" id="IPR013083">
    <property type="entry name" value="Znf_RING/FYVE/PHD"/>
</dbReference>
<evidence type="ECO:0000256" key="3">
    <source>
        <dbReference type="ARBA" id="ARBA00022833"/>
    </source>
</evidence>
<dbReference type="AlphaFoldDB" id="A0AA88W7P3"/>
<feature type="domain" description="Protein kinase" evidence="6">
    <location>
        <begin position="129"/>
        <end position="478"/>
    </location>
</feature>
<comment type="caution">
    <text evidence="8">The sequence shown here is derived from an EMBL/GenBank/DDBJ whole genome shotgun (WGS) entry which is preliminary data.</text>
</comment>
<accession>A0AA88W7P3</accession>
<sequence length="883" mass="97936">MNAAELPECPVCLQAYDGGECTPRVLACGHSACEVCLAHLPKPFPHTLRCPACTQLVHYPHPQGPSALPKNIDLLRLSSLLQPKANPNFNKTTNPTTKIPKKTQDFMPNLWSHELYSVWKNWVLPKNAVSVESYVKGGDYGCVYGRTVNLDDSLSNSLQLHVRSLIKGNQEVSLVKVGCFDESDGELDYGYVAKVMLTLCGMRDGERDELGLVLRASLRQRRLCKVYGLWYDEGCLYLVCERHDCGFLKMLDDWENGFFPGDKELSGVVMIGMEICEGVVGLHSEGLIAGVLPLTCFELDDLGRVYISFNEMLVMGGRLCRIMAEAVSVKWKIDAEESEVSFKDDLLKNQTFVSPELLFEVLQKEGIELGPNCVRYAVGYGSDVWQLACVLISLLVGKPFIEETDRYVFSLILSATCEKGTGYIDLYEGWLEKITNLLETRLGSEFVTVKEYLCKCLDFEPGKRPRVIDVWKCMRELIIKPKLDIMDALEQVVVKENAGHCLVLGELYHSLKETNKATQRQMIGSSLEEKDASGRMDTGQPGDLRVNRNLAEGLSKGRMKCIDLKGHRDCITGLAVGGDYLLGSSFDKAVHVWSLQDFTHVHSFSGHEHKVMALVFVDEEQPLCISGDNGGGICIWSIGTPFGQEPIKRLYEEKDWRYSGIHALTVSDTGYFYTGSGDKSVKAWSIKDYTLSCTMTGHKSVVSALAVCNGILYSGSWDGTVRLWCLSDHSPLTVLGEDTPGNVTSILSLAADRHALVVAHENGCLEIWGHDVLPNSTLAHQGAIFSVSMEGKWLFTGGWDKTVIVQELSGDDSDIDSTLVGSIACDSVITALLSWQGKLIVGLADRCIKVQYIFVLIFICFLEMSNERIWTIDTKLCSCICII</sequence>
<dbReference type="Pfam" id="PF00400">
    <property type="entry name" value="WD40"/>
    <property type="match status" value="4"/>
</dbReference>
<evidence type="ECO:0000313" key="8">
    <source>
        <dbReference type="EMBL" id="KAK3021378.1"/>
    </source>
</evidence>
<dbReference type="InterPro" id="IPR036322">
    <property type="entry name" value="WD40_repeat_dom_sf"/>
</dbReference>
<dbReference type="Proteomes" id="UP001188597">
    <property type="component" value="Unassembled WGS sequence"/>
</dbReference>
<dbReference type="SMART" id="SM00320">
    <property type="entry name" value="WD40"/>
    <property type="match status" value="6"/>
</dbReference>
<dbReference type="Gene3D" id="1.10.510.10">
    <property type="entry name" value="Transferase(Phosphotransferase) domain 1"/>
    <property type="match status" value="1"/>
</dbReference>
<dbReference type="InterPro" id="IPR001680">
    <property type="entry name" value="WD40_rpt"/>
</dbReference>
<keyword evidence="9" id="KW-1185">Reference proteome</keyword>
<keyword evidence="5" id="KW-0853">WD repeat</keyword>
<gene>
    <name evidence="8" type="ORF">RJ639_047220</name>
</gene>
<dbReference type="SMART" id="SM00184">
    <property type="entry name" value="RING"/>
    <property type="match status" value="1"/>
</dbReference>
<organism evidence="8 9">
    <name type="scientific">Escallonia herrerae</name>
    <dbReference type="NCBI Taxonomy" id="1293975"/>
    <lineage>
        <taxon>Eukaryota</taxon>
        <taxon>Viridiplantae</taxon>
        <taxon>Streptophyta</taxon>
        <taxon>Embryophyta</taxon>
        <taxon>Tracheophyta</taxon>
        <taxon>Spermatophyta</taxon>
        <taxon>Magnoliopsida</taxon>
        <taxon>eudicotyledons</taxon>
        <taxon>Gunneridae</taxon>
        <taxon>Pentapetalae</taxon>
        <taxon>asterids</taxon>
        <taxon>campanulids</taxon>
        <taxon>Escalloniales</taxon>
        <taxon>Escalloniaceae</taxon>
        <taxon>Escallonia</taxon>
    </lineage>
</organism>
<dbReference type="SMART" id="SM00220">
    <property type="entry name" value="S_TKc"/>
    <property type="match status" value="1"/>
</dbReference>
<dbReference type="InterPro" id="IPR015943">
    <property type="entry name" value="WD40/YVTN_repeat-like_dom_sf"/>
</dbReference>
<dbReference type="InterPro" id="IPR011009">
    <property type="entry name" value="Kinase-like_dom_sf"/>
</dbReference>
<dbReference type="Pfam" id="PF13445">
    <property type="entry name" value="zf-RING_UBOX"/>
    <property type="match status" value="1"/>
</dbReference>
<dbReference type="SUPFAM" id="SSF57850">
    <property type="entry name" value="RING/U-box"/>
    <property type="match status" value="1"/>
</dbReference>
<dbReference type="PROSITE" id="PS50011">
    <property type="entry name" value="PROTEIN_KINASE_DOM"/>
    <property type="match status" value="1"/>
</dbReference>
<dbReference type="EMBL" id="JAVXUP010000763">
    <property type="protein sequence ID" value="KAK3021378.1"/>
    <property type="molecule type" value="Genomic_DNA"/>
</dbReference>
<dbReference type="Gene3D" id="2.130.10.10">
    <property type="entry name" value="YVTN repeat-like/Quinoprotein amine dehydrogenase"/>
    <property type="match status" value="2"/>
</dbReference>
<dbReference type="SUPFAM" id="SSF56112">
    <property type="entry name" value="Protein kinase-like (PK-like)"/>
    <property type="match status" value="1"/>
</dbReference>
<dbReference type="InterPro" id="IPR027370">
    <property type="entry name" value="Znf-RING_euk"/>
</dbReference>
<evidence type="ECO:0000313" key="9">
    <source>
        <dbReference type="Proteomes" id="UP001188597"/>
    </source>
</evidence>
<evidence type="ECO:0000256" key="1">
    <source>
        <dbReference type="ARBA" id="ARBA00022723"/>
    </source>
</evidence>
<dbReference type="PROSITE" id="PS50089">
    <property type="entry name" value="ZF_RING_2"/>
    <property type="match status" value="1"/>
</dbReference>
<dbReference type="InterPro" id="IPR044715">
    <property type="entry name" value="WDR86-like"/>
</dbReference>
<evidence type="ECO:0000256" key="4">
    <source>
        <dbReference type="PROSITE-ProRule" id="PRU00175"/>
    </source>
</evidence>
<keyword evidence="3" id="KW-0862">Zinc</keyword>
<keyword evidence="2 4" id="KW-0863">Zinc-finger</keyword>
<dbReference type="PANTHER" id="PTHR44489">
    <property type="match status" value="1"/>
</dbReference>
<dbReference type="Gene3D" id="3.30.40.10">
    <property type="entry name" value="Zinc/RING finger domain, C3HC4 (zinc finger)"/>
    <property type="match status" value="1"/>
</dbReference>
<evidence type="ECO:0000256" key="2">
    <source>
        <dbReference type="ARBA" id="ARBA00022771"/>
    </source>
</evidence>
<dbReference type="GO" id="GO:0004672">
    <property type="term" value="F:protein kinase activity"/>
    <property type="evidence" value="ECO:0007669"/>
    <property type="project" value="InterPro"/>
</dbReference>
<dbReference type="InterPro" id="IPR001841">
    <property type="entry name" value="Znf_RING"/>
</dbReference>
<feature type="repeat" description="WD" evidence="5">
    <location>
        <begin position="564"/>
        <end position="603"/>
    </location>
</feature>
<reference evidence="8" key="1">
    <citation type="submission" date="2022-12" db="EMBL/GenBank/DDBJ databases">
        <title>Draft genome assemblies for two species of Escallonia (Escalloniales).</title>
        <authorList>
            <person name="Chanderbali A."/>
            <person name="Dervinis C."/>
            <person name="Anghel I."/>
            <person name="Soltis D."/>
            <person name="Soltis P."/>
            <person name="Zapata F."/>
        </authorList>
    </citation>
    <scope>NUCLEOTIDE SEQUENCE</scope>
    <source>
        <strain evidence="8">UCBG64.0493</strain>
        <tissue evidence="8">Leaf</tissue>
    </source>
</reference>
<name>A0AA88W7P3_9ASTE</name>
<dbReference type="PROSITE" id="PS50294">
    <property type="entry name" value="WD_REPEATS_REGION"/>
    <property type="match status" value="1"/>
</dbReference>
<dbReference type="SUPFAM" id="SSF50978">
    <property type="entry name" value="WD40 repeat-like"/>
    <property type="match status" value="1"/>
</dbReference>
<evidence type="ECO:0000259" key="6">
    <source>
        <dbReference type="PROSITE" id="PS50011"/>
    </source>
</evidence>
<dbReference type="PROSITE" id="PS50082">
    <property type="entry name" value="WD_REPEATS_2"/>
    <property type="match status" value="2"/>
</dbReference>
<dbReference type="GO" id="GO:0008270">
    <property type="term" value="F:zinc ion binding"/>
    <property type="evidence" value="ECO:0007669"/>
    <property type="project" value="UniProtKB-KW"/>
</dbReference>
<feature type="domain" description="RING-type" evidence="7">
    <location>
        <begin position="9"/>
        <end position="54"/>
    </location>
</feature>
<dbReference type="InterPro" id="IPR000719">
    <property type="entry name" value="Prot_kinase_dom"/>
</dbReference>
<dbReference type="PANTHER" id="PTHR44489:SF11">
    <property type="entry name" value="WD REPEAT DOMAIN 86"/>
    <property type="match status" value="1"/>
</dbReference>
<evidence type="ECO:0000259" key="7">
    <source>
        <dbReference type="PROSITE" id="PS50089"/>
    </source>
</evidence>
<protein>
    <submittedName>
        <fullName evidence="8">Uncharacterized protein</fullName>
    </submittedName>
</protein>
<keyword evidence="1" id="KW-0479">Metal-binding</keyword>
<dbReference type="GO" id="GO:0005524">
    <property type="term" value="F:ATP binding"/>
    <property type="evidence" value="ECO:0007669"/>
    <property type="project" value="InterPro"/>
</dbReference>